<keyword evidence="9 16" id="KW-0675">Receptor</keyword>
<evidence type="ECO:0000313" key="17">
    <source>
        <dbReference type="Proteomes" id="UP000573499"/>
    </source>
</evidence>
<dbReference type="GO" id="GO:0009279">
    <property type="term" value="C:cell outer membrane"/>
    <property type="evidence" value="ECO:0007669"/>
    <property type="project" value="UniProtKB-SubCell"/>
</dbReference>
<keyword evidence="4 11" id="KW-1134">Transmembrane beta strand</keyword>
<accession>A0A7W2FDC0</accession>
<evidence type="ECO:0000256" key="3">
    <source>
        <dbReference type="ARBA" id="ARBA00022448"/>
    </source>
</evidence>
<proteinExistence type="inferred from homology"/>
<evidence type="ECO:0000256" key="4">
    <source>
        <dbReference type="ARBA" id="ARBA00022452"/>
    </source>
</evidence>
<name>A0A7W2FDC0_9BURK</name>
<evidence type="ECO:0000256" key="2">
    <source>
        <dbReference type="ARBA" id="ARBA00009810"/>
    </source>
</evidence>
<dbReference type="InterPro" id="IPR000531">
    <property type="entry name" value="Beta-barrel_TonB"/>
</dbReference>
<evidence type="ECO:0000313" key="16">
    <source>
        <dbReference type="EMBL" id="MBA5689547.1"/>
    </source>
</evidence>
<feature type="domain" description="TonB-dependent receptor plug" evidence="15">
    <location>
        <begin position="132"/>
        <end position="241"/>
    </location>
</feature>
<keyword evidence="5 11" id="KW-0812">Transmembrane</keyword>
<dbReference type="GO" id="GO:0044718">
    <property type="term" value="P:siderophore transmembrane transport"/>
    <property type="evidence" value="ECO:0007669"/>
    <property type="project" value="TreeGrafter"/>
</dbReference>
<dbReference type="InterPro" id="IPR012910">
    <property type="entry name" value="Plug_dom"/>
</dbReference>
<dbReference type="PANTHER" id="PTHR30069:SF29">
    <property type="entry name" value="HEMOGLOBIN AND HEMOGLOBIN-HAPTOGLOBIN-BINDING PROTEIN 1-RELATED"/>
    <property type="match status" value="1"/>
</dbReference>
<feature type="domain" description="TonB-dependent receptor-like beta-barrel" evidence="14">
    <location>
        <begin position="321"/>
        <end position="730"/>
    </location>
</feature>
<evidence type="ECO:0000256" key="12">
    <source>
        <dbReference type="RuleBase" id="RU003357"/>
    </source>
</evidence>
<evidence type="ECO:0000259" key="15">
    <source>
        <dbReference type="Pfam" id="PF07715"/>
    </source>
</evidence>
<dbReference type="Gene3D" id="2.40.170.20">
    <property type="entry name" value="TonB-dependent receptor, beta-barrel domain"/>
    <property type="match status" value="1"/>
</dbReference>
<dbReference type="PROSITE" id="PS52016">
    <property type="entry name" value="TONB_DEPENDENT_REC_3"/>
    <property type="match status" value="1"/>
</dbReference>
<evidence type="ECO:0000256" key="9">
    <source>
        <dbReference type="ARBA" id="ARBA00023170"/>
    </source>
</evidence>
<dbReference type="Pfam" id="PF07715">
    <property type="entry name" value="Plug"/>
    <property type="match status" value="1"/>
</dbReference>
<gene>
    <name evidence="16" type="ORF">H3H39_21100</name>
</gene>
<evidence type="ECO:0000259" key="14">
    <source>
        <dbReference type="Pfam" id="PF00593"/>
    </source>
</evidence>
<dbReference type="PANTHER" id="PTHR30069">
    <property type="entry name" value="TONB-DEPENDENT OUTER MEMBRANE RECEPTOR"/>
    <property type="match status" value="1"/>
</dbReference>
<dbReference type="InterPro" id="IPR036942">
    <property type="entry name" value="Beta-barrel_TonB_sf"/>
</dbReference>
<protein>
    <submittedName>
        <fullName evidence="16">TonB-dependent receptor</fullName>
    </submittedName>
</protein>
<dbReference type="EMBL" id="JACEZU010000011">
    <property type="protein sequence ID" value="MBA5689547.1"/>
    <property type="molecule type" value="Genomic_DNA"/>
</dbReference>
<dbReference type="GO" id="GO:0015344">
    <property type="term" value="F:siderophore uptake transmembrane transporter activity"/>
    <property type="evidence" value="ECO:0007669"/>
    <property type="project" value="TreeGrafter"/>
</dbReference>
<evidence type="ECO:0000256" key="5">
    <source>
        <dbReference type="ARBA" id="ARBA00022692"/>
    </source>
</evidence>
<dbReference type="InterPro" id="IPR039426">
    <property type="entry name" value="TonB-dep_rcpt-like"/>
</dbReference>
<evidence type="ECO:0000256" key="7">
    <source>
        <dbReference type="ARBA" id="ARBA00023077"/>
    </source>
</evidence>
<dbReference type="Pfam" id="PF00593">
    <property type="entry name" value="TonB_dep_Rec_b-barrel"/>
    <property type="match status" value="1"/>
</dbReference>
<keyword evidence="6" id="KW-0732">Signal</keyword>
<evidence type="ECO:0000256" key="1">
    <source>
        <dbReference type="ARBA" id="ARBA00004571"/>
    </source>
</evidence>
<dbReference type="SUPFAM" id="SSF56935">
    <property type="entry name" value="Porins"/>
    <property type="match status" value="1"/>
</dbReference>
<organism evidence="16 17">
    <name type="scientific">Rugamonas apoptosis</name>
    <dbReference type="NCBI Taxonomy" id="2758570"/>
    <lineage>
        <taxon>Bacteria</taxon>
        <taxon>Pseudomonadati</taxon>
        <taxon>Pseudomonadota</taxon>
        <taxon>Betaproteobacteria</taxon>
        <taxon>Burkholderiales</taxon>
        <taxon>Oxalobacteraceae</taxon>
        <taxon>Telluria group</taxon>
        <taxon>Rugamonas</taxon>
    </lineage>
</organism>
<dbReference type="Gene3D" id="2.170.130.10">
    <property type="entry name" value="TonB-dependent receptor, plug domain"/>
    <property type="match status" value="1"/>
</dbReference>
<reference evidence="16 17" key="1">
    <citation type="submission" date="2020-07" db="EMBL/GenBank/DDBJ databases">
        <title>Novel species isolated from subtropical streams in China.</title>
        <authorList>
            <person name="Lu H."/>
        </authorList>
    </citation>
    <scope>NUCLEOTIDE SEQUENCE [LARGE SCALE GENOMIC DNA]</scope>
    <source>
        <strain evidence="16 17">LX47W</strain>
    </source>
</reference>
<keyword evidence="8 11" id="KW-0472">Membrane</keyword>
<sequence>MGGDAGTPPLHIAHTCGAAISQSPPLPPADGRWRLWRRPKSGILVGRELPRRSRRNTSLATHRPSRPPAARAPRPLIRLAELTLVSLVSLVVAAAASRPALASEEDTVFELSLDQLRSVKVQTATKTATPLYAAPAVVTLITADDLARYGYQSVAEALSHVAGLVEGDDGLNHNFGVRGINTGAQAASRGIKILLDGQPIAFRSSQQQWTGLEFIPISMIERIEIVRGPVSVLYGADALLGAVNVITRSGGTEQRLALSHEWDKDGRNVTIASGSGNVQHGPWWGAWGAQGARLDRGGQTLPRISPDYARYAAVATSPQDDSAPRTLYLRGGWQGERDELGASLYWQRQDSDNVYASLNPLLRPPTHVQLQQGFVRLNYTGRLDQRNTLRASVSYGQGEPGDGDRVRTGASDYYLLRDLGYHAVDASAEWLWQPGDNNSLLLGADLLHDRETLVSFQRYRIADASLFQLSEPGQRTLRNSGLYLQWQFPLLASWQAIAGARADHHSVYGTQTSLRAGVVGSVRDWGVKLLGGTAFQAPSPELLYRTAVQPGDISGNPALAPQQARTLEAQLSTPAAPHWNGTLTAYHTRVRDLVTLEQAFFNLVARNSSDSTVNGLELELRYQREGFNGYANVSRANNRRSLNRYTLAPLAQRPGGALFPANSANFGASVGLLGQRLLVSLDNRYVGARPAATANVLLANQDYQLSGYVDSTLTARWTINQRAQLRLQLRDLWNSRYVDPGVGGIDYPSAGRRLGVQYEYRY</sequence>
<evidence type="ECO:0000256" key="11">
    <source>
        <dbReference type="PROSITE-ProRule" id="PRU01360"/>
    </source>
</evidence>
<feature type="region of interest" description="Disordered" evidence="13">
    <location>
        <begin position="46"/>
        <end position="72"/>
    </location>
</feature>
<dbReference type="AlphaFoldDB" id="A0A7W2FDC0"/>
<keyword evidence="7 12" id="KW-0798">TonB box</keyword>
<keyword evidence="17" id="KW-1185">Reference proteome</keyword>
<keyword evidence="3 11" id="KW-0813">Transport</keyword>
<evidence type="ECO:0000256" key="13">
    <source>
        <dbReference type="SAM" id="MobiDB-lite"/>
    </source>
</evidence>
<keyword evidence="10 11" id="KW-0998">Cell outer membrane</keyword>
<dbReference type="Proteomes" id="UP000573499">
    <property type="component" value="Unassembled WGS sequence"/>
</dbReference>
<comment type="subcellular location">
    <subcellularLocation>
        <location evidence="1 11">Cell outer membrane</location>
        <topology evidence="1 11">Multi-pass membrane protein</topology>
    </subcellularLocation>
</comment>
<comment type="caution">
    <text evidence="16">The sequence shown here is derived from an EMBL/GenBank/DDBJ whole genome shotgun (WGS) entry which is preliminary data.</text>
</comment>
<comment type="similarity">
    <text evidence="2 11 12">Belongs to the TonB-dependent receptor family.</text>
</comment>
<evidence type="ECO:0000256" key="10">
    <source>
        <dbReference type="ARBA" id="ARBA00023237"/>
    </source>
</evidence>
<dbReference type="InterPro" id="IPR037066">
    <property type="entry name" value="Plug_dom_sf"/>
</dbReference>
<evidence type="ECO:0000256" key="8">
    <source>
        <dbReference type="ARBA" id="ARBA00023136"/>
    </source>
</evidence>
<evidence type="ECO:0000256" key="6">
    <source>
        <dbReference type="ARBA" id="ARBA00022729"/>
    </source>
</evidence>